<gene>
    <name evidence="1" type="ORF">SPELUC_LOCUS1100</name>
</gene>
<evidence type="ECO:0000313" key="2">
    <source>
        <dbReference type="Proteomes" id="UP000789366"/>
    </source>
</evidence>
<keyword evidence="2" id="KW-1185">Reference proteome</keyword>
<comment type="caution">
    <text evidence="1">The sequence shown here is derived from an EMBL/GenBank/DDBJ whole genome shotgun (WGS) entry which is preliminary data.</text>
</comment>
<dbReference type="Proteomes" id="UP000789366">
    <property type="component" value="Unassembled WGS sequence"/>
</dbReference>
<accession>A0ACA9K7F3</accession>
<dbReference type="EMBL" id="CAJVPW010000518">
    <property type="protein sequence ID" value="CAG8457335.1"/>
    <property type="molecule type" value="Genomic_DNA"/>
</dbReference>
<protein>
    <submittedName>
        <fullName evidence="1">102_t:CDS:1</fullName>
    </submittedName>
</protein>
<evidence type="ECO:0000313" key="1">
    <source>
        <dbReference type="EMBL" id="CAG8457335.1"/>
    </source>
</evidence>
<proteinExistence type="predicted"/>
<name>A0ACA9K7F3_9GLOM</name>
<reference evidence="1" key="1">
    <citation type="submission" date="2021-06" db="EMBL/GenBank/DDBJ databases">
        <authorList>
            <person name="Kallberg Y."/>
            <person name="Tangrot J."/>
            <person name="Rosling A."/>
        </authorList>
    </citation>
    <scope>NUCLEOTIDE SEQUENCE</scope>
    <source>
        <strain evidence="1">28 12/20/2015</strain>
    </source>
</reference>
<organism evidence="1 2">
    <name type="scientific">Cetraspora pellucida</name>
    <dbReference type="NCBI Taxonomy" id="1433469"/>
    <lineage>
        <taxon>Eukaryota</taxon>
        <taxon>Fungi</taxon>
        <taxon>Fungi incertae sedis</taxon>
        <taxon>Mucoromycota</taxon>
        <taxon>Glomeromycotina</taxon>
        <taxon>Glomeromycetes</taxon>
        <taxon>Diversisporales</taxon>
        <taxon>Gigasporaceae</taxon>
        <taxon>Cetraspora</taxon>
    </lineage>
</organism>
<sequence length="147" mass="15959">MSIHLKSTFILITLLVIISITLQITTAELPKDFAKSHTSNRPTLPFGTMLKDKDSSASPTPTPTLTSSSSLQPSNIEHQGNIISTMTMRVTTVYHSTTHPSNSTAKPSSISDSGVMMIGETLNREFLGIVVGVWLFNYLGFTNVLFG</sequence>